<feature type="chain" id="PRO_5043988669" description="Phospholipase A2 domain-containing protein" evidence="2">
    <location>
        <begin position="25"/>
        <end position="171"/>
    </location>
</feature>
<comment type="caution">
    <text evidence="3">The sequence shown here is derived from an EMBL/GenBank/DDBJ whole genome shotgun (WGS) entry which is preliminary data.</text>
</comment>
<reference evidence="3" key="2">
    <citation type="submission" date="2021-08" db="EMBL/GenBank/DDBJ databases">
        <authorList>
            <person name="Tani A."/>
            <person name="Ola A."/>
            <person name="Ogura Y."/>
            <person name="Katsura K."/>
            <person name="Hayashi T."/>
        </authorList>
    </citation>
    <scope>NUCLEOTIDE SEQUENCE</scope>
    <source>
        <strain evidence="3">DSM 16372</strain>
    </source>
</reference>
<name>A0AAV4ZTP8_9HYPH</name>
<dbReference type="EMBL" id="BPQO01000025">
    <property type="protein sequence ID" value="GJD91289.1"/>
    <property type="molecule type" value="Genomic_DNA"/>
</dbReference>
<dbReference type="AlphaFoldDB" id="A0AAV4ZTP8"/>
<dbReference type="GO" id="GO:0004623">
    <property type="term" value="F:phospholipase A2 activity"/>
    <property type="evidence" value="ECO:0007669"/>
    <property type="project" value="InterPro"/>
</dbReference>
<accession>A0AAV4ZTP8</accession>
<reference evidence="3" key="1">
    <citation type="journal article" date="2016" name="Front. Microbiol.">
        <title>Genome Sequence of the Piezophilic, Mesophilic Sulfate-Reducing Bacterium Desulfovibrio indicus J2T.</title>
        <authorList>
            <person name="Cao J."/>
            <person name="Maignien L."/>
            <person name="Shao Z."/>
            <person name="Alain K."/>
            <person name="Jebbar M."/>
        </authorList>
    </citation>
    <scope>NUCLEOTIDE SEQUENCE</scope>
    <source>
        <strain evidence="3">DSM 16372</strain>
    </source>
</reference>
<sequence>MIRPMIRPLVLLTLALGAASPALAQSASLSGPLGAPLGSHGHGPTMLIHGNYCGPGNNAPRPPIDALDAACARHDACTPDGALPSRACNLRLEREAELISRDPRQPDDLRALAGLVAAGAAIMPVDPGLARRGVAAAPAAAPSEVPVATGSLGPTAAAPSAALDPDEDEAE</sequence>
<keyword evidence="2" id="KW-0732">Signal</keyword>
<organism evidence="3 4">
    <name type="scientific">Methylobacterium hispanicum</name>
    <dbReference type="NCBI Taxonomy" id="270350"/>
    <lineage>
        <taxon>Bacteria</taxon>
        <taxon>Pseudomonadati</taxon>
        <taxon>Pseudomonadota</taxon>
        <taxon>Alphaproteobacteria</taxon>
        <taxon>Hyphomicrobiales</taxon>
        <taxon>Methylobacteriaceae</taxon>
        <taxon>Methylobacterium</taxon>
    </lineage>
</organism>
<feature type="compositionally biased region" description="Low complexity" evidence="1">
    <location>
        <begin position="139"/>
        <end position="148"/>
    </location>
</feature>
<keyword evidence="4" id="KW-1185">Reference proteome</keyword>
<dbReference type="SUPFAM" id="SSF48619">
    <property type="entry name" value="Phospholipase A2, PLA2"/>
    <property type="match status" value="1"/>
</dbReference>
<evidence type="ECO:0000256" key="1">
    <source>
        <dbReference type="SAM" id="MobiDB-lite"/>
    </source>
</evidence>
<protein>
    <recommendedName>
        <fullName evidence="5">Phospholipase A2 domain-containing protein</fullName>
    </recommendedName>
</protein>
<dbReference type="GO" id="GO:0006644">
    <property type="term" value="P:phospholipid metabolic process"/>
    <property type="evidence" value="ECO:0007669"/>
    <property type="project" value="InterPro"/>
</dbReference>
<evidence type="ECO:0000313" key="3">
    <source>
        <dbReference type="EMBL" id="GJD91289.1"/>
    </source>
</evidence>
<proteinExistence type="predicted"/>
<feature type="signal peptide" evidence="2">
    <location>
        <begin position="1"/>
        <end position="24"/>
    </location>
</feature>
<dbReference type="Proteomes" id="UP001055247">
    <property type="component" value="Unassembled WGS sequence"/>
</dbReference>
<gene>
    <name evidence="3" type="ORF">BHAOGJBA_4837</name>
</gene>
<feature type="region of interest" description="Disordered" evidence="1">
    <location>
        <begin position="139"/>
        <end position="171"/>
    </location>
</feature>
<evidence type="ECO:0008006" key="5">
    <source>
        <dbReference type="Google" id="ProtNLM"/>
    </source>
</evidence>
<dbReference type="Gene3D" id="1.20.90.10">
    <property type="entry name" value="Phospholipase A2 domain"/>
    <property type="match status" value="1"/>
</dbReference>
<evidence type="ECO:0000256" key="2">
    <source>
        <dbReference type="SAM" id="SignalP"/>
    </source>
</evidence>
<dbReference type="InterPro" id="IPR036444">
    <property type="entry name" value="PLipase_A2_dom_sf"/>
</dbReference>
<dbReference type="GO" id="GO:0050482">
    <property type="term" value="P:arachidonate secretion"/>
    <property type="evidence" value="ECO:0007669"/>
    <property type="project" value="InterPro"/>
</dbReference>
<evidence type="ECO:0000313" key="4">
    <source>
        <dbReference type="Proteomes" id="UP001055247"/>
    </source>
</evidence>